<sequence length="186" mass="20725">MTPALEAAYAQPHRRYHARSHIEDCLALLAGQSDLSDRDRRLLEYAIWWHDAVYDPTRSDNEEASAEMARRDLLATGEDAASADEVARLILLTKGHVVPPGDRLGALLVSIDLAVLGGEPEAYDAYAAGVRHEYRHVPDDLFRAGRARVMRHFLDAEAIYPDPAFRDRLEARARANINRELAGLSA</sequence>
<evidence type="ECO:0000313" key="1">
    <source>
        <dbReference type="EMBL" id="ATQ43435.1"/>
    </source>
</evidence>
<protein>
    <submittedName>
        <fullName evidence="1">Phosphohydrolase</fullName>
    </submittedName>
</protein>
<dbReference type="Proteomes" id="UP000228945">
    <property type="component" value="Chromosome"/>
</dbReference>
<dbReference type="KEGG" id="cmb:CSW64_13955"/>
<dbReference type="PIRSF" id="PIRSF035170">
    <property type="entry name" value="HD_phosphohydro"/>
    <property type="match status" value="1"/>
</dbReference>
<keyword evidence="1" id="KW-0378">Hydrolase</keyword>
<reference evidence="1 2" key="1">
    <citation type="submission" date="2017-10" db="EMBL/GenBank/DDBJ databases">
        <title>Genome sequence of Caulobacter mirabilis FWC38.</title>
        <authorList>
            <person name="Fiebig A."/>
            <person name="Crosson S."/>
        </authorList>
    </citation>
    <scope>NUCLEOTIDE SEQUENCE [LARGE SCALE GENOMIC DNA]</scope>
    <source>
        <strain evidence="1 2">FWC 38</strain>
    </source>
</reference>
<keyword evidence="2" id="KW-1185">Reference proteome</keyword>
<organism evidence="1 2">
    <name type="scientific">Caulobacter mirabilis</name>
    <dbReference type="NCBI Taxonomy" id="69666"/>
    <lineage>
        <taxon>Bacteria</taxon>
        <taxon>Pseudomonadati</taxon>
        <taxon>Pseudomonadota</taxon>
        <taxon>Alphaproteobacteria</taxon>
        <taxon>Caulobacterales</taxon>
        <taxon>Caulobacteraceae</taxon>
        <taxon>Caulobacter</taxon>
    </lineage>
</organism>
<dbReference type="SUPFAM" id="SSF109604">
    <property type="entry name" value="HD-domain/PDEase-like"/>
    <property type="match status" value="1"/>
</dbReference>
<evidence type="ECO:0000313" key="2">
    <source>
        <dbReference type="Proteomes" id="UP000228945"/>
    </source>
</evidence>
<dbReference type="OrthoDB" id="9808993at2"/>
<dbReference type="AlphaFoldDB" id="A0A2D2AZL3"/>
<dbReference type="EMBL" id="CP024201">
    <property type="protein sequence ID" value="ATQ43435.1"/>
    <property type="molecule type" value="Genomic_DNA"/>
</dbReference>
<dbReference type="InterPro" id="IPR009218">
    <property type="entry name" value="HD_phosphohydro"/>
</dbReference>
<proteinExistence type="predicted"/>
<dbReference type="GO" id="GO:0016787">
    <property type="term" value="F:hydrolase activity"/>
    <property type="evidence" value="ECO:0007669"/>
    <property type="project" value="UniProtKB-KW"/>
</dbReference>
<name>A0A2D2AZL3_9CAUL</name>
<dbReference type="PANTHER" id="PTHR21174:SF0">
    <property type="entry name" value="HD PHOSPHOHYDROLASE FAMILY PROTEIN-RELATED"/>
    <property type="match status" value="1"/>
</dbReference>
<accession>A0A2D2AZL3</accession>
<dbReference type="Gene3D" id="1.10.3210.10">
    <property type="entry name" value="Hypothetical protein af1432"/>
    <property type="match status" value="1"/>
</dbReference>
<dbReference type="RefSeq" id="WP_099622686.1">
    <property type="nucleotide sequence ID" value="NZ_CP024201.1"/>
</dbReference>
<dbReference type="PANTHER" id="PTHR21174">
    <property type="match status" value="1"/>
</dbReference>
<gene>
    <name evidence="1" type="ORF">CSW64_13955</name>
</gene>